<reference evidence="2 3" key="1">
    <citation type="journal article" date="2023" name="Nat. Commun.">
        <title>Origin of minicircular mitochondrial genomes in red algae.</title>
        <authorList>
            <person name="Lee Y."/>
            <person name="Cho C.H."/>
            <person name="Lee Y.M."/>
            <person name="Park S.I."/>
            <person name="Yang J.H."/>
            <person name="West J.A."/>
            <person name="Bhattacharya D."/>
            <person name="Yoon H.S."/>
        </authorList>
    </citation>
    <scope>NUCLEOTIDE SEQUENCE [LARGE SCALE GENOMIC DNA]</scope>
    <source>
        <strain evidence="2 3">CCMP1338</strain>
        <tissue evidence="2">Whole cell</tissue>
    </source>
</reference>
<evidence type="ECO:0000313" key="2">
    <source>
        <dbReference type="EMBL" id="KAJ8902939.1"/>
    </source>
</evidence>
<organism evidence="2 3">
    <name type="scientific">Rhodosorus marinus</name>
    <dbReference type="NCBI Taxonomy" id="101924"/>
    <lineage>
        <taxon>Eukaryota</taxon>
        <taxon>Rhodophyta</taxon>
        <taxon>Stylonematophyceae</taxon>
        <taxon>Stylonematales</taxon>
        <taxon>Stylonemataceae</taxon>
        <taxon>Rhodosorus</taxon>
    </lineage>
</organism>
<protein>
    <submittedName>
        <fullName evidence="2">Uncharacterized protein</fullName>
    </submittedName>
</protein>
<keyword evidence="3" id="KW-1185">Reference proteome</keyword>
<keyword evidence="1" id="KW-0732">Signal</keyword>
<dbReference type="Proteomes" id="UP001157974">
    <property type="component" value="Unassembled WGS sequence"/>
</dbReference>
<sequence length="671" mass="76740">MRSRIVLVVVLVFLFASDSEAKIGGTLGDIIEKGRDFARDEAKELQKGLDKAKEVFDDIIKDIEDGVVDNLEDFAEDLKRKFTDFDVDDLLGGVVEKIIDTECDPADLSPFRDHQVVLTYDITSDHYEQILAGILVDIFGGSGAGTTTVLNLILTDMLVHLGGQIQNEERDDLLRVVERAISGVLKDGTIESEHFILLTRFITRKCRIVLEQCVPEIDLDFFKTPSNLCFRGTQGYNEHTFVIVIDYKRTSSSIPKLPPPPGMTRHQICIQECKASVTELERTCRVRRGPHNCDCLTSSDTSDRELIDRERHARLTCQHGCSVGSLYHGTPGGYIREHENEWWRIARDPSVYPHEGKFCGNICNYSLKDRERHARLTCQHGCTIDNKYVPEERNEWWLKARDPVVYPHEGKFCGNVCNHECKNFIPGLENSCKIKSGPHQCDCSSDTSDVLAHLREARALVQCTQGCNIAGEYVEREDNDVYNLYVNTGKYPARGANCGTNPCVNECKSSIFQLEQHCKIRRGKNNCNCLEDIADKRLQEKELKARNLCDRGCNVNREYIKKADNEWWNRMRRSDKYPATGANCGTNPCVNEFKSSIFQLEQHCKIRRGKNNCNCLEDIADKRLQEKELKARNLCDRGCNVNREYIKKANNEWWNRMRRSDKYPARGKNCR</sequence>
<feature type="signal peptide" evidence="1">
    <location>
        <begin position="1"/>
        <end position="21"/>
    </location>
</feature>
<gene>
    <name evidence="2" type="ORF">NDN08_006257</name>
</gene>
<name>A0AAV8UKL4_9RHOD</name>
<evidence type="ECO:0000256" key="1">
    <source>
        <dbReference type="SAM" id="SignalP"/>
    </source>
</evidence>
<proteinExistence type="predicted"/>
<accession>A0AAV8UKL4</accession>
<dbReference type="AlphaFoldDB" id="A0AAV8UKL4"/>
<evidence type="ECO:0000313" key="3">
    <source>
        <dbReference type="Proteomes" id="UP001157974"/>
    </source>
</evidence>
<feature type="chain" id="PRO_5043866162" evidence="1">
    <location>
        <begin position="22"/>
        <end position="671"/>
    </location>
</feature>
<dbReference type="EMBL" id="JAMWBK010000008">
    <property type="protein sequence ID" value="KAJ8902939.1"/>
    <property type="molecule type" value="Genomic_DNA"/>
</dbReference>
<comment type="caution">
    <text evidence="2">The sequence shown here is derived from an EMBL/GenBank/DDBJ whole genome shotgun (WGS) entry which is preliminary data.</text>
</comment>